<evidence type="ECO:0000313" key="2">
    <source>
        <dbReference type="Proteomes" id="UP000052967"/>
    </source>
</evidence>
<name>A0A091R7D8_MERNU</name>
<feature type="non-terminal residue" evidence="1">
    <location>
        <position position="1"/>
    </location>
</feature>
<dbReference type="EMBL" id="KK713478">
    <property type="protein sequence ID" value="KFQ34819.1"/>
    <property type="molecule type" value="Genomic_DNA"/>
</dbReference>
<accession>A0A091R7D8</accession>
<protein>
    <submittedName>
        <fullName evidence="1">Uncharacterized protein</fullName>
    </submittedName>
</protein>
<evidence type="ECO:0000313" key="1">
    <source>
        <dbReference type="EMBL" id="KFQ34819.1"/>
    </source>
</evidence>
<proteinExistence type="predicted"/>
<keyword evidence="2" id="KW-1185">Reference proteome</keyword>
<dbReference type="Proteomes" id="UP000052967">
    <property type="component" value="Unassembled WGS sequence"/>
</dbReference>
<gene>
    <name evidence="1" type="ORF">N331_06485</name>
</gene>
<sequence>QVTDMLQELLTTVGSLKTTVKGFQEELQILKDSFQKAGLEKAQEQLAWQDKHGHLLQSILDQLAEVRQELRWSSLCRVPAGE</sequence>
<reference evidence="1 2" key="1">
    <citation type="submission" date="2014-04" db="EMBL/GenBank/DDBJ databases">
        <title>Genome evolution of avian class.</title>
        <authorList>
            <person name="Zhang G."/>
            <person name="Li C."/>
        </authorList>
    </citation>
    <scope>NUCLEOTIDE SEQUENCE [LARGE SCALE GENOMIC DNA]</scope>
    <source>
        <strain evidence="1">BGI_N331</strain>
    </source>
</reference>
<organism evidence="1 2">
    <name type="scientific">Merops nubicus</name>
    <name type="common">Northern carmine bee-eater</name>
    <dbReference type="NCBI Taxonomy" id="57421"/>
    <lineage>
        <taxon>Eukaryota</taxon>
        <taxon>Metazoa</taxon>
        <taxon>Chordata</taxon>
        <taxon>Craniata</taxon>
        <taxon>Vertebrata</taxon>
        <taxon>Euteleostomi</taxon>
        <taxon>Archelosauria</taxon>
        <taxon>Archosauria</taxon>
        <taxon>Dinosauria</taxon>
        <taxon>Saurischia</taxon>
        <taxon>Theropoda</taxon>
        <taxon>Coelurosauria</taxon>
        <taxon>Aves</taxon>
        <taxon>Neognathae</taxon>
        <taxon>Neoaves</taxon>
        <taxon>Telluraves</taxon>
        <taxon>Coraciimorphae</taxon>
        <taxon>Coraciiformes</taxon>
        <taxon>Meropidae</taxon>
        <taxon>Merops</taxon>
    </lineage>
</organism>
<dbReference type="AlphaFoldDB" id="A0A091R7D8"/>
<feature type="non-terminal residue" evidence="1">
    <location>
        <position position="82"/>
    </location>
</feature>